<proteinExistence type="predicted"/>
<dbReference type="InterPro" id="IPR036909">
    <property type="entry name" value="Cyt_c-like_dom_sf"/>
</dbReference>
<reference evidence="2 3" key="1">
    <citation type="submission" date="2021-07" db="EMBL/GenBank/DDBJ databases">
        <title>Sphingomonas sp.</title>
        <authorList>
            <person name="Feng G."/>
            <person name="Li J."/>
            <person name="Pan M."/>
        </authorList>
    </citation>
    <scope>NUCLEOTIDE SEQUENCE [LARGE SCALE GENOMIC DNA]</scope>
    <source>
        <strain evidence="2 3">RRHST34</strain>
    </source>
</reference>
<feature type="region of interest" description="Disordered" evidence="1">
    <location>
        <begin position="40"/>
        <end position="62"/>
    </location>
</feature>
<evidence type="ECO:0008006" key="4">
    <source>
        <dbReference type="Google" id="ProtNLM"/>
    </source>
</evidence>
<keyword evidence="3" id="KW-1185">Reference proteome</keyword>
<gene>
    <name evidence="2" type="ORF">KZ820_17910</name>
</gene>
<accession>A0ABS7BSQ4</accession>
<evidence type="ECO:0000313" key="2">
    <source>
        <dbReference type="EMBL" id="MBW6532621.1"/>
    </source>
</evidence>
<name>A0ABS7BSQ4_9SPHN</name>
<dbReference type="EMBL" id="JAHXZN010000008">
    <property type="protein sequence ID" value="MBW6532621.1"/>
    <property type="molecule type" value="Genomic_DNA"/>
</dbReference>
<sequence length="62" mass="6483">ADQWKATVTKMREVYKAPVAEKDVDAIVAYLTAMPSQKVAPAIGKAQDPDPKVAPDVSGGTG</sequence>
<evidence type="ECO:0000256" key="1">
    <source>
        <dbReference type="SAM" id="MobiDB-lite"/>
    </source>
</evidence>
<protein>
    <recommendedName>
        <fullName evidence="4">Cytochrome C</fullName>
    </recommendedName>
</protein>
<organism evidence="2 3">
    <name type="scientific">Sphingomonas citri</name>
    <dbReference type="NCBI Taxonomy" id="2862499"/>
    <lineage>
        <taxon>Bacteria</taxon>
        <taxon>Pseudomonadati</taxon>
        <taxon>Pseudomonadota</taxon>
        <taxon>Alphaproteobacteria</taxon>
        <taxon>Sphingomonadales</taxon>
        <taxon>Sphingomonadaceae</taxon>
        <taxon>Sphingomonas</taxon>
    </lineage>
</organism>
<dbReference type="Proteomes" id="UP000759103">
    <property type="component" value="Unassembled WGS sequence"/>
</dbReference>
<comment type="caution">
    <text evidence="2">The sequence shown here is derived from an EMBL/GenBank/DDBJ whole genome shotgun (WGS) entry which is preliminary data.</text>
</comment>
<dbReference type="Gene3D" id="1.10.760.10">
    <property type="entry name" value="Cytochrome c-like domain"/>
    <property type="match status" value="1"/>
</dbReference>
<feature type="non-terminal residue" evidence="2">
    <location>
        <position position="1"/>
    </location>
</feature>
<evidence type="ECO:0000313" key="3">
    <source>
        <dbReference type="Proteomes" id="UP000759103"/>
    </source>
</evidence>